<feature type="region of interest" description="Disordered" evidence="1">
    <location>
        <begin position="1"/>
        <end position="60"/>
    </location>
</feature>
<accession>A0A1T5DPF0</accession>
<dbReference type="EMBL" id="FUYP01000015">
    <property type="protein sequence ID" value="SKB73535.1"/>
    <property type="molecule type" value="Genomic_DNA"/>
</dbReference>
<feature type="compositionally biased region" description="Basic and acidic residues" evidence="1">
    <location>
        <begin position="19"/>
        <end position="32"/>
    </location>
</feature>
<gene>
    <name evidence="2" type="ORF">SAMN06295937_1015104</name>
</gene>
<protein>
    <submittedName>
        <fullName evidence="2">Uncharacterized protein</fullName>
    </submittedName>
</protein>
<evidence type="ECO:0000313" key="2">
    <source>
        <dbReference type="EMBL" id="SKB73535.1"/>
    </source>
</evidence>
<feature type="compositionally biased region" description="Basic and acidic residues" evidence="1">
    <location>
        <begin position="1"/>
        <end position="10"/>
    </location>
</feature>
<evidence type="ECO:0000313" key="3">
    <source>
        <dbReference type="Proteomes" id="UP000190044"/>
    </source>
</evidence>
<keyword evidence="3" id="KW-1185">Reference proteome</keyword>
<evidence type="ECO:0000256" key="1">
    <source>
        <dbReference type="SAM" id="MobiDB-lite"/>
    </source>
</evidence>
<dbReference type="Proteomes" id="UP000190044">
    <property type="component" value="Unassembled WGS sequence"/>
</dbReference>
<proteinExistence type="predicted"/>
<dbReference type="RefSeq" id="WP_139375787.1">
    <property type="nucleotide sequence ID" value="NZ_FUYP01000015.1"/>
</dbReference>
<sequence>MNRPDSRDDGTQSGPGEQIRPREKPPVSHVADRVSVNDARPTAKDRAAHSRPASPEGGKK</sequence>
<name>A0A1T5DPF0_9SPHN</name>
<dbReference type="OrthoDB" id="9920853at2"/>
<dbReference type="AlphaFoldDB" id="A0A1T5DPF0"/>
<reference evidence="3" key="1">
    <citation type="submission" date="2017-02" db="EMBL/GenBank/DDBJ databases">
        <authorList>
            <person name="Varghese N."/>
            <person name="Submissions S."/>
        </authorList>
    </citation>
    <scope>NUCLEOTIDE SEQUENCE [LARGE SCALE GENOMIC DNA]</scope>
    <source>
        <strain evidence="3">R11H</strain>
    </source>
</reference>
<organism evidence="2 3">
    <name type="scientific">Sphingopyxis flava</name>
    <dbReference type="NCBI Taxonomy" id="1507287"/>
    <lineage>
        <taxon>Bacteria</taxon>
        <taxon>Pseudomonadati</taxon>
        <taxon>Pseudomonadota</taxon>
        <taxon>Alphaproteobacteria</taxon>
        <taxon>Sphingomonadales</taxon>
        <taxon>Sphingomonadaceae</taxon>
        <taxon>Sphingopyxis</taxon>
    </lineage>
</organism>